<dbReference type="AlphaFoldDB" id="A0A6H5G6M8"/>
<organism evidence="1 2">
    <name type="scientific">Nesidiocoris tenuis</name>
    <dbReference type="NCBI Taxonomy" id="355587"/>
    <lineage>
        <taxon>Eukaryota</taxon>
        <taxon>Metazoa</taxon>
        <taxon>Ecdysozoa</taxon>
        <taxon>Arthropoda</taxon>
        <taxon>Hexapoda</taxon>
        <taxon>Insecta</taxon>
        <taxon>Pterygota</taxon>
        <taxon>Neoptera</taxon>
        <taxon>Paraneoptera</taxon>
        <taxon>Hemiptera</taxon>
        <taxon>Heteroptera</taxon>
        <taxon>Panheteroptera</taxon>
        <taxon>Cimicomorpha</taxon>
        <taxon>Miridae</taxon>
        <taxon>Dicyphina</taxon>
        <taxon>Nesidiocoris</taxon>
    </lineage>
</organism>
<gene>
    <name evidence="1" type="ORF">NTEN_LOCUS4475</name>
</gene>
<accession>A0A6H5G6M8</accession>
<name>A0A6H5G6M8_9HEMI</name>
<reference evidence="1 2" key="1">
    <citation type="submission" date="2020-02" db="EMBL/GenBank/DDBJ databases">
        <authorList>
            <person name="Ferguson B K."/>
        </authorList>
    </citation>
    <scope>NUCLEOTIDE SEQUENCE [LARGE SCALE GENOMIC DNA]</scope>
</reference>
<evidence type="ECO:0000313" key="1">
    <source>
        <dbReference type="EMBL" id="CAA9998192.1"/>
    </source>
</evidence>
<dbReference type="EMBL" id="CADCXU010006646">
    <property type="protein sequence ID" value="CAA9998192.1"/>
    <property type="molecule type" value="Genomic_DNA"/>
</dbReference>
<evidence type="ECO:0000313" key="2">
    <source>
        <dbReference type="Proteomes" id="UP000479000"/>
    </source>
</evidence>
<keyword evidence="2" id="KW-1185">Reference proteome</keyword>
<sequence>MVLKGGVRAAHCKEKVVECDETLAIEEDRCSLRTKEVPCSALSKCVSSTEPLHH</sequence>
<proteinExistence type="predicted"/>
<feature type="non-terminal residue" evidence="1">
    <location>
        <position position="54"/>
    </location>
</feature>
<protein>
    <submittedName>
        <fullName evidence="1">Uncharacterized protein</fullName>
    </submittedName>
</protein>
<dbReference type="Proteomes" id="UP000479000">
    <property type="component" value="Unassembled WGS sequence"/>
</dbReference>